<dbReference type="HOGENOM" id="CLU_2326394_0_0_1"/>
<comment type="subcellular location">
    <subcellularLocation>
        <location evidence="1">Membrane</location>
        <topology evidence="1">Multi-pass membrane protein</topology>
    </subcellularLocation>
</comment>
<accession>A3GGQ4</accession>
<feature type="transmembrane region" description="Helical" evidence="5">
    <location>
        <begin position="20"/>
        <end position="38"/>
    </location>
</feature>
<dbReference type="InterPro" id="IPR052263">
    <property type="entry name" value="GPI_Anchor_Biosynth"/>
</dbReference>
<dbReference type="STRING" id="322104.A3GGQ4"/>
<dbReference type="OrthoDB" id="690928at2759"/>
<proteinExistence type="predicted"/>
<feature type="domain" description="PIG-P" evidence="6">
    <location>
        <begin position="5"/>
        <end position="99"/>
    </location>
</feature>
<keyword evidence="8" id="KW-1185">Reference proteome</keyword>
<dbReference type="RefSeq" id="XP_001387593.1">
    <property type="nucleotide sequence ID" value="XM_001387556.1"/>
</dbReference>
<evidence type="ECO:0000256" key="3">
    <source>
        <dbReference type="ARBA" id="ARBA00022989"/>
    </source>
</evidence>
<evidence type="ECO:0000313" key="7">
    <source>
        <dbReference type="EMBL" id="EAZ63570.1"/>
    </source>
</evidence>
<keyword evidence="2 5" id="KW-0812">Transmembrane</keyword>
<evidence type="ECO:0000256" key="5">
    <source>
        <dbReference type="SAM" id="Phobius"/>
    </source>
</evidence>
<dbReference type="Pfam" id="PF08510">
    <property type="entry name" value="PIG-P"/>
    <property type="match status" value="1"/>
</dbReference>
<keyword evidence="3 5" id="KW-1133">Transmembrane helix</keyword>
<gene>
    <name evidence="7" type="ORF">PICST_23033</name>
</gene>
<dbReference type="GO" id="GO:0005783">
    <property type="term" value="C:endoplasmic reticulum"/>
    <property type="evidence" value="ECO:0007669"/>
    <property type="project" value="TreeGrafter"/>
</dbReference>
<protein>
    <recommendedName>
        <fullName evidence="6">PIG-P domain-containing protein</fullName>
    </recommendedName>
</protein>
<evidence type="ECO:0000259" key="6">
    <source>
        <dbReference type="Pfam" id="PF08510"/>
    </source>
</evidence>
<evidence type="ECO:0000256" key="1">
    <source>
        <dbReference type="ARBA" id="ARBA00004141"/>
    </source>
</evidence>
<sequence>FLNDYLSIYYYPDKYWSLAVPSYSLMLMVYIYAALALYNTEVLTLPLDDVRNFVDDHSVFPGSDNTKQEERIAAAVEYVHKAPSGVWDLPITLVNEVLY</sequence>
<dbReference type="FunCoup" id="A3GGQ4">
    <property type="interactions" value="43"/>
</dbReference>
<dbReference type="EMBL" id="AAVQ01000001">
    <property type="protein sequence ID" value="EAZ63570.1"/>
    <property type="molecule type" value="Genomic_DNA"/>
</dbReference>
<dbReference type="PANTHER" id="PTHR46346:SF1">
    <property type="entry name" value="PHOSPHATIDYLINOSITOL N-ACETYLGLUCOSAMINYLTRANSFERASE SUBUNIT P"/>
    <property type="match status" value="1"/>
</dbReference>
<evidence type="ECO:0000313" key="8">
    <source>
        <dbReference type="Proteomes" id="UP000002258"/>
    </source>
</evidence>
<dbReference type="eggNOG" id="KOG2257">
    <property type="taxonomic scope" value="Eukaryota"/>
</dbReference>
<dbReference type="AlphaFoldDB" id="A3GGQ4"/>
<comment type="caution">
    <text evidence="7">The sequence shown here is derived from an EMBL/GenBank/DDBJ whole genome shotgun (WGS) entry which is preliminary data.</text>
</comment>
<dbReference type="KEGG" id="pic:PICST_23033"/>
<name>A3GGQ4_PICST</name>
<dbReference type="InParanoid" id="A3GGQ4"/>
<dbReference type="GO" id="GO:0006506">
    <property type="term" value="P:GPI anchor biosynthetic process"/>
    <property type="evidence" value="ECO:0007669"/>
    <property type="project" value="TreeGrafter"/>
</dbReference>
<dbReference type="GeneID" id="4851453"/>
<dbReference type="InterPro" id="IPR013717">
    <property type="entry name" value="PIG-P"/>
</dbReference>
<reference evidence="7 8" key="1">
    <citation type="journal article" date="2007" name="Nat. Biotechnol.">
        <title>Genome sequence of the lignocellulose-bioconverting and xylose-fermenting yeast Pichia stipitis.</title>
        <authorList>
            <person name="Jeffries T.W."/>
            <person name="Grigoriev I.V."/>
            <person name="Grimwood J."/>
            <person name="Laplaza J.M."/>
            <person name="Aerts A."/>
            <person name="Salamov A."/>
            <person name="Schmutz J."/>
            <person name="Lindquist E."/>
            <person name="Dehal P."/>
            <person name="Shapiro H."/>
            <person name="Jin Y.S."/>
            <person name="Passoth V."/>
            <person name="Richardson P.M."/>
        </authorList>
    </citation>
    <scope>NUCLEOTIDE SEQUENCE [LARGE SCALE GENOMIC DNA]</scope>
    <source>
        <strain evidence="8">ATCC 58785 / CBS 6054 / NBRC 10063 / NRRL Y-11545</strain>
    </source>
</reference>
<feature type="non-terminal residue" evidence="7">
    <location>
        <position position="99"/>
    </location>
</feature>
<evidence type="ECO:0000256" key="4">
    <source>
        <dbReference type="ARBA" id="ARBA00023136"/>
    </source>
</evidence>
<dbReference type="PANTHER" id="PTHR46346">
    <property type="entry name" value="PHOSPHATIDYLINOSITOL N-ACETYLGLUCOSAMINYLTRANSFERASE SUBUNIT P"/>
    <property type="match status" value="1"/>
</dbReference>
<keyword evidence="4 5" id="KW-0472">Membrane</keyword>
<dbReference type="GO" id="GO:0016020">
    <property type="term" value="C:membrane"/>
    <property type="evidence" value="ECO:0007669"/>
    <property type="project" value="UniProtKB-SubCell"/>
</dbReference>
<dbReference type="Proteomes" id="UP000002258">
    <property type="component" value="Chromosome 1"/>
</dbReference>
<feature type="non-terminal residue" evidence="7">
    <location>
        <position position="1"/>
    </location>
</feature>
<organism evidence="7 8">
    <name type="scientific">Scheffersomyces stipitis (strain ATCC 58785 / CBS 6054 / NBRC 10063 / NRRL Y-11545)</name>
    <name type="common">Yeast</name>
    <name type="synonym">Pichia stipitis</name>
    <dbReference type="NCBI Taxonomy" id="322104"/>
    <lineage>
        <taxon>Eukaryota</taxon>
        <taxon>Fungi</taxon>
        <taxon>Dikarya</taxon>
        <taxon>Ascomycota</taxon>
        <taxon>Saccharomycotina</taxon>
        <taxon>Pichiomycetes</taxon>
        <taxon>Debaryomycetaceae</taxon>
        <taxon>Scheffersomyces</taxon>
    </lineage>
</organism>
<evidence type="ECO:0000256" key="2">
    <source>
        <dbReference type="ARBA" id="ARBA00022692"/>
    </source>
</evidence>